<dbReference type="Gene3D" id="1.20.140.10">
    <property type="entry name" value="Butyryl-CoA Dehydrogenase, subunit A, domain 3"/>
    <property type="match status" value="1"/>
</dbReference>
<keyword evidence="5" id="KW-0560">Oxidoreductase</keyword>
<organism evidence="10 11">
    <name type="scientific">Corallococcus aberystwythensis</name>
    <dbReference type="NCBI Taxonomy" id="2316722"/>
    <lineage>
        <taxon>Bacteria</taxon>
        <taxon>Pseudomonadati</taxon>
        <taxon>Myxococcota</taxon>
        <taxon>Myxococcia</taxon>
        <taxon>Myxococcales</taxon>
        <taxon>Cystobacterineae</taxon>
        <taxon>Myxococcaceae</taxon>
        <taxon>Corallococcus</taxon>
    </lineage>
</organism>
<feature type="compositionally biased region" description="Basic and acidic residues" evidence="6">
    <location>
        <begin position="39"/>
        <end position="51"/>
    </location>
</feature>
<evidence type="ECO:0000256" key="1">
    <source>
        <dbReference type="ARBA" id="ARBA00001974"/>
    </source>
</evidence>
<dbReference type="Gene3D" id="1.10.540.10">
    <property type="entry name" value="Acyl-CoA dehydrogenase/oxidase, N-terminal domain"/>
    <property type="match status" value="1"/>
</dbReference>
<dbReference type="InterPro" id="IPR006091">
    <property type="entry name" value="Acyl-CoA_Oxase/DH_mid-dom"/>
</dbReference>
<dbReference type="Gene3D" id="2.40.110.10">
    <property type="entry name" value="Butyryl-CoA Dehydrogenase, subunit A, domain 2"/>
    <property type="match status" value="1"/>
</dbReference>
<dbReference type="Pfam" id="PF00441">
    <property type="entry name" value="Acyl-CoA_dh_1"/>
    <property type="match status" value="1"/>
</dbReference>
<gene>
    <name evidence="10" type="ORF">D7W81_21860</name>
</gene>
<comment type="cofactor">
    <cofactor evidence="1 5">
        <name>FAD</name>
        <dbReference type="ChEBI" id="CHEBI:57692"/>
    </cofactor>
</comment>
<dbReference type="PANTHER" id="PTHR43884">
    <property type="entry name" value="ACYL-COA DEHYDROGENASE"/>
    <property type="match status" value="1"/>
</dbReference>
<keyword evidence="4 5" id="KW-0274">FAD</keyword>
<keyword evidence="11" id="KW-1185">Reference proteome</keyword>
<evidence type="ECO:0000256" key="4">
    <source>
        <dbReference type="ARBA" id="ARBA00022827"/>
    </source>
</evidence>
<dbReference type="EMBL" id="RAWK01000131">
    <property type="protein sequence ID" value="RKH62600.1"/>
    <property type="molecule type" value="Genomic_DNA"/>
</dbReference>
<sequence length="626" mass="68857">MAHPHHRALHAPPAARGPLLPSRCGAEVHPATPHRGHPLQKEQHPMSHEPLHPATRSREGFVGQLFAGKLRWDLVRAFPEQDAEERRQGDAVIAEVEQFLAAHVDPDEIERTGRIPPELREALRSRGYYKLQVEQALGGRGLSMLNTFRVIEAVMSVCLPVGYTLAIHSGLGAGAIIEAVQDGPLKDYVRGRVADGVISGWADTEPIGASVRRASTTAVPTEDGTAYVLNGEKVFIGNGSIADLLNVTATLQEGGREQISLFFVETSSPGFHVRAEHGLMGLRGLPIAALGFENVRVPKERMLAMAQEHWRNTPLLEPLSALGRMYIIVAASLALSKKCLQWSRGFLHRRLAQGRRLGDFDEIQRQVSATAAEVFAMESVARWSLTGVTADTLPLRWFEQVAAKNIASLTCARIADRTMSLLAAEGYETAESKAARGTTPVPLERTLRDARAFRVAGGVDFLVDHKAAREGLFSLYYPSASHAAELESPPAPLPVEEHLSPRNREHLQHTAREVHRLAKRSLDLSRRYPDAGVLYARQRTLILMNQLCNELFTMSVTLAHAAALASRGQPQADALADVYCTAARYRLEDLWRQADADAEPDFAGVSERWLSGDTLDFLLSDVLIRR</sequence>
<feature type="domain" description="Acyl-CoA dehydrogenase/oxidase C-terminal" evidence="7">
    <location>
        <begin position="328"/>
        <end position="459"/>
    </location>
</feature>
<name>A0A3A8Q6L5_9BACT</name>
<evidence type="ECO:0000256" key="3">
    <source>
        <dbReference type="ARBA" id="ARBA00022630"/>
    </source>
</evidence>
<feature type="domain" description="Acyl-CoA dehydrogenase/oxidase N-terminal" evidence="9">
    <location>
        <begin position="91"/>
        <end position="178"/>
    </location>
</feature>
<dbReference type="Pfam" id="PF02771">
    <property type="entry name" value="Acyl-CoA_dh_N"/>
    <property type="match status" value="1"/>
</dbReference>
<dbReference type="GO" id="GO:0050660">
    <property type="term" value="F:flavin adenine dinucleotide binding"/>
    <property type="evidence" value="ECO:0007669"/>
    <property type="project" value="InterPro"/>
</dbReference>
<feature type="domain" description="Acyl-CoA oxidase/dehydrogenase middle" evidence="8">
    <location>
        <begin position="204"/>
        <end position="295"/>
    </location>
</feature>
<dbReference type="InterPro" id="IPR046373">
    <property type="entry name" value="Acyl-CoA_Oxase/DH_mid-dom_sf"/>
</dbReference>
<protein>
    <submittedName>
        <fullName evidence="10">Acyl-CoA dehydrogenase</fullName>
    </submittedName>
</protein>
<dbReference type="InterPro" id="IPR009100">
    <property type="entry name" value="AcylCoA_DH/oxidase_NM_dom_sf"/>
</dbReference>
<evidence type="ECO:0000256" key="5">
    <source>
        <dbReference type="RuleBase" id="RU362125"/>
    </source>
</evidence>
<evidence type="ECO:0000313" key="10">
    <source>
        <dbReference type="EMBL" id="RKH62600.1"/>
    </source>
</evidence>
<feature type="region of interest" description="Disordered" evidence="6">
    <location>
        <begin position="1"/>
        <end position="51"/>
    </location>
</feature>
<feature type="compositionally biased region" description="Low complexity" evidence="6">
    <location>
        <begin position="10"/>
        <end position="21"/>
    </location>
</feature>
<comment type="similarity">
    <text evidence="2 5">Belongs to the acyl-CoA dehydrogenase family.</text>
</comment>
<dbReference type="GO" id="GO:0003995">
    <property type="term" value="F:acyl-CoA dehydrogenase activity"/>
    <property type="evidence" value="ECO:0007669"/>
    <property type="project" value="TreeGrafter"/>
</dbReference>
<accession>A0A3A8Q6L5</accession>
<dbReference type="InterPro" id="IPR037069">
    <property type="entry name" value="AcylCoA_DH/ox_N_sf"/>
</dbReference>
<dbReference type="Pfam" id="PF02770">
    <property type="entry name" value="Acyl-CoA_dh_M"/>
    <property type="match status" value="1"/>
</dbReference>
<dbReference type="SUPFAM" id="SSF56645">
    <property type="entry name" value="Acyl-CoA dehydrogenase NM domain-like"/>
    <property type="match status" value="1"/>
</dbReference>
<dbReference type="SUPFAM" id="SSF47203">
    <property type="entry name" value="Acyl-CoA dehydrogenase C-terminal domain-like"/>
    <property type="match status" value="1"/>
</dbReference>
<dbReference type="InterPro" id="IPR036250">
    <property type="entry name" value="AcylCo_DH-like_C"/>
</dbReference>
<reference evidence="11" key="1">
    <citation type="submission" date="2018-09" db="EMBL/GenBank/DDBJ databases">
        <authorList>
            <person name="Livingstone P.G."/>
            <person name="Whitworth D.E."/>
        </authorList>
    </citation>
    <scope>NUCLEOTIDE SEQUENCE [LARGE SCALE GENOMIC DNA]</scope>
    <source>
        <strain evidence="11">AB050A</strain>
    </source>
</reference>
<dbReference type="Proteomes" id="UP000267003">
    <property type="component" value="Unassembled WGS sequence"/>
</dbReference>
<dbReference type="InterPro" id="IPR009075">
    <property type="entry name" value="AcylCo_DH/oxidase_C"/>
</dbReference>
<evidence type="ECO:0000259" key="9">
    <source>
        <dbReference type="Pfam" id="PF02771"/>
    </source>
</evidence>
<comment type="caution">
    <text evidence="10">The sequence shown here is derived from an EMBL/GenBank/DDBJ whole genome shotgun (WGS) entry which is preliminary data.</text>
</comment>
<dbReference type="InterPro" id="IPR013786">
    <property type="entry name" value="AcylCoA_DH/ox_N"/>
</dbReference>
<keyword evidence="3 5" id="KW-0285">Flavoprotein</keyword>
<dbReference type="AlphaFoldDB" id="A0A3A8Q6L5"/>
<evidence type="ECO:0000256" key="6">
    <source>
        <dbReference type="SAM" id="MobiDB-lite"/>
    </source>
</evidence>
<dbReference type="PANTHER" id="PTHR43884:SF40">
    <property type="entry name" value="ACYL-COA DEHYDROGENASE"/>
    <property type="match status" value="1"/>
</dbReference>
<evidence type="ECO:0000313" key="11">
    <source>
        <dbReference type="Proteomes" id="UP000267003"/>
    </source>
</evidence>
<evidence type="ECO:0000259" key="8">
    <source>
        <dbReference type="Pfam" id="PF02770"/>
    </source>
</evidence>
<evidence type="ECO:0000256" key="2">
    <source>
        <dbReference type="ARBA" id="ARBA00009347"/>
    </source>
</evidence>
<evidence type="ECO:0000259" key="7">
    <source>
        <dbReference type="Pfam" id="PF00441"/>
    </source>
</evidence>
<proteinExistence type="inferred from homology"/>